<dbReference type="EMBL" id="DACSXJ010000110">
    <property type="protein sequence ID" value="HAT3901096.1"/>
    <property type="molecule type" value="Genomic_DNA"/>
</dbReference>
<name>A0A8H9UPB4_CITFR</name>
<dbReference type="Proteomes" id="UP000855471">
    <property type="component" value="Unassembled WGS sequence"/>
</dbReference>
<organism evidence="1">
    <name type="scientific">Citrobacter freundii</name>
    <dbReference type="NCBI Taxonomy" id="546"/>
    <lineage>
        <taxon>Bacteria</taxon>
        <taxon>Pseudomonadati</taxon>
        <taxon>Pseudomonadota</taxon>
        <taxon>Gammaproteobacteria</taxon>
        <taxon>Enterobacterales</taxon>
        <taxon>Enterobacteriaceae</taxon>
        <taxon>Citrobacter</taxon>
        <taxon>Citrobacter freundii complex</taxon>
    </lineage>
</organism>
<dbReference type="RefSeq" id="WP_079935184.1">
    <property type="nucleotide sequence ID" value="NZ_CP024681.1"/>
</dbReference>
<gene>
    <name evidence="1" type="ORF">I9Y29_005627</name>
</gene>
<sequence>MDEKEVNFSLSYEQLFQEAEKQIKKRNLSRTGEFYVHEKIMANDILMFWHSLALRGYQGIPDTARIDADWQRLNAHIENEGEVS</sequence>
<dbReference type="GeneID" id="87003499"/>
<reference evidence="1" key="2">
    <citation type="submission" date="2020-09" db="EMBL/GenBank/DDBJ databases">
        <authorList>
            <consortium name="NCBI Pathogen Detection Project"/>
        </authorList>
    </citation>
    <scope>NUCLEOTIDE SEQUENCE</scope>
    <source>
        <strain evidence="1">O50</strain>
    </source>
</reference>
<comment type="caution">
    <text evidence="1">The sequence shown here is derived from an EMBL/GenBank/DDBJ whole genome shotgun (WGS) entry which is preliminary data.</text>
</comment>
<evidence type="ECO:0000313" key="1">
    <source>
        <dbReference type="EMBL" id="HAT3901096.1"/>
    </source>
</evidence>
<dbReference type="AlphaFoldDB" id="A0A8H9UPB4"/>
<reference evidence="1" key="1">
    <citation type="journal article" date="2018" name="Genome Biol.">
        <title>SKESA: strategic k-mer extension for scrupulous assemblies.</title>
        <authorList>
            <person name="Souvorov A."/>
            <person name="Agarwala R."/>
            <person name="Lipman D.J."/>
        </authorList>
    </citation>
    <scope>NUCLEOTIDE SEQUENCE</scope>
    <source>
        <strain evidence="1">O50</strain>
    </source>
</reference>
<protein>
    <submittedName>
        <fullName evidence="1">Uncharacterized protein</fullName>
    </submittedName>
</protein>
<accession>A0A8H9UPB4</accession>
<proteinExistence type="predicted"/>